<sequence length="583" mass="61971">MKLSNLSLITSLLLGSSTLSALEFGQMGNISAGIGGAGVALKNSQWALYYNPALLAMNKKSGFAYSFGLGYKETNLSRAASIDVENLQNMPNKLADLFSGAVTIQAGTGFRAAGAKKFDPGNLGIFGEVLEGMGMKDENSMKDYLEGVATQNGITITPGSGQTTEQILQELQKHPEALEDIKHDLQESIKDTAQKHPDQSGSLGLLEGLVDGLTPENIGGLLDSAQKGDMSLDSLLQNMGGFTLMTSNDPSLNRFVKDMTTLNEMINKNDFSLSTQNGVVINIGSKKSRGTISFGLMPSAYMSATARIDPTHNQIIIQNGSSELKVEFGDGNIILGTANKGDFDKSSVLSAQAKHQLSAGSVGIVEVPLGYGHLFETPLGDIAVGLAAKYIFGTGYLYHKEGDFNSISQNITPTFDGIAQTHTFGIDAGLAYAPRFAKNLTLGFVAKNLNMPKIKTDVKSGAMTKLNTQLRAGVSYGWLNDKIVLAGDIDLMPNDTISLARPKSQMAGGGVLIDLKYFDLRLGAMYDFRNNSDEGMILTGGINLLGFLDIAVQSNLHLSQEIAGSGISVPSYLLVKVGGGFSW</sequence>
<feature type="signal peptide" evidence="1">
    <location>
        <begin position="1"/>
        <end position="21"/>
    </location>
</feature>
<name>A0A377J3P8_9HELI</name>
<proteinExistence type="predicted"/>
<dbReference type="Gene3D" id="2.40.160.60">
    <property type="entry name" value="Outer membrane protein transport protein (OMPP1/FadL/TodX)"/>
    <property type="match status" value="1"/>
</dbReference>
<evidence type="ECO:0000313" key="2">
    <source>
        <dbReference type="EMBL" id="STO96874.1"/>
    </source>
</evidence>
<organism evidence="2 3">
    <name type="scientific">Helicobacter canis</name>
    <dbReference type="NCBI Taxonomy" id="29419"/>
    <lineage>
        <taxon>Bacteria</taxon>
        <taxon>Pseudomonadati</taxon>
        <taxon>Campylobacterota</taxon>
        <taxon>Epsilonproteobacteria</taxon>
        <taxon>Campylobacterales</taxon>
        <taxon>Helicobacteraceae</taxon>
        <taxon>Helicobacter</taxon>
    </lineage>
</organism>
<evidence type="ECO:0000313" key="3">
    <source>
        <dbReference type="Proteomes" id="UP000254841"/>
    </source>
</evidence>
<dbReference type="OrthoDB" id="5365913at2"/>
<dbReference type="Proteomes" id="UP000254841">
    <property type="component" value="Unassembled WGS sequence"/>
</dbReference>
<dbReference type="AlphaFoldDB" id="A0A377J3P8"/>
<dbReference type="EMBL" id="UGHV01000001">
    <property type="protein sequence ID" value="STO96874.1"/>
    <property type="molecule type" value="Genomic_DNA"/>
</dbReference>
<reference evidence="2 3" key="1">
    <citation type="submission" date="2018-06" db="EMBL/GenBank/DDBJ databases">
        <authorList>
            <consortium name="Pathogen Informatics"/>
            <person name="Doyle S."/>
        </authorList>
    </citation>
    <scope>NUCLEOTIDE SEQUENCE [LARGE SCALE GENOMIC DNA]</scope>
    <source>
        <strain evidence="2 3">NCTC12410</strain>
    </source>
</reference>
<gene>
    <name evidence="2" type="ORF">NCTC12410_00691</name>
</gene>
<protein>
    <submittedName>
        <fullName evidence="2">Putative secreted protein</fullName>
    </submittedName>
</protein>
<accession>A0A377J3P8</accession>
<feature type="chain" id="PRO_5016771285" evidence="1">
    <location>
        <begin position="22"/>
        <end position="583"/>
    </location>
</feature>
<dbReference type="Pfam" id="PF13729">
    <property type="entry name" value="TraF_2"/>
    <property type="match status" value="1"/>
</dbReference>
<keyword evidence="1" id="KW-0732">Signal</keyword>
<evidence type="ECO:0000256" key="1">
    <source>
        <dbReference type="SAM" id="SignalP"/>
    </source>
</evidence>
<dbReference type="RefSeq" id="WP_115011169.1">
    <property type="nucleotide sequence ID" value="NZ_UGHV01000001.1"/>
</dbReference>
<dbReference type="InterPro" id="IPR032811">
    <property type="entry name" value="Put_conjugal_transfer"/>
</dbReference>